<comment type="similarity">
    <text evidence="5 20">Belongs to the peptidase M16 family.</text>
</comment>
<feature type="region of interest" description="Disordered" evidence="21">
    <location>
        <begin position="651"/>
        <end position="709"/>
    </location>
</feature>
<feature type="region of interest" description="Disordered" evidence="21">
    <location>
        <begin position="576"/>
        <end position="606"/>
    </location>
</feature>
<dbReference type="FunFam" id="2.40.50.100:FF:000003">
    <property type="entry name" value="Acetyl-CoA carboxylase biotin carboxyl carrier protein"/>
    <property type="match status" value="1"/>
</dbReference>
<keyword evidence="13" id="KW-0809">Transit peptide</keyword>
<evidence type="ECO:0000256" key="11">
    <source>
        <dbReference type="ARBA" id="ARBA00022832"/>
    </source>
</evidence>
<dbReference type="SUPFAM" id="SSF51230">
    <property type="entry name" value="Single hybrid motif"/>
    <property type="match status" value="1"/>
</dbReference>
<dbReference type="FunFam" id="3.30.830.10:FF:000001">
    <property type="entry name" value="Mitochondrial-processing peptidase subunit beta, mitochondrial"/>
    <property type="match status" value="1"/>
</dbReference>
<dbReference type="InterPro" id="IPR050361">
    <property type="entry name" value="MPP/UQCRC_Complex"/>
</dbReference>
<dbReference type="GO" id="GO:0005759">
    <property type="term" value="C:mitochondrial matrix"/>
    <property type="evidence" value="ECO:0007669"/>
    <property type="project" value="UniProtKB-ARBA"/>
</dbReference>
<evidence type="ECO:0000256" key="16">
    <source>
        <dbReference type="ARBA" id="ARBA00023128"/>
    </source>
</evidence>
<evidence type="ECO:0000256" key="1">
    <source>
        <dbReference type="ARBA" id="ARBA00001098"/>
    </source>
</evidence>
<keyword evidence="14" id="KW-0482">Metalloprotease</keyword>
<dbReference type="Pfam" id="PF00675">
    <property type="entry name" value="Peptidase_M16"/>
    <property type="match status" value="1"/>
</dbReference>
<keyword evidence="10" id="KW-0378">Hydrolase</keyword>
<evidence type="ECO:0000256" key="19">
    <source>
        <dbReference type="ARBA" id="ARBA00031018"/>
    </source>
</evidence>
<reference evidence="23 24" key="1">
    <citation type="journal article" date="2020" name="bioRxiv">
        <title>Sequence and annotation of 42 cannabis genomes reveals extensive copy number variation in cannabinoid synthesis and pathogen resistance genes.</title>
        <authorList>
            <person name="Mckernan K.J."/>
            <person name="Helbert Y."/>
            <person name="Kane L.T."/>
            <person name="Ebling H."/>
            <person name="Zhang L."/>
            <person name="Liu B."/>
            <person name="Eaton Z."/>
            <person name="Mclaughlin S."/>
            <person name="Kingan S."/>
            <person name="Baybayan P."/>
            <person name="Concepcion G."/>
            <person name="Jordan M."/>
            <person name="Riva A."/>
            <person name="Barbazuk W."/>
            <person name="Harkins T."/>
        </authorList>
    </citation>
    <scope>NUCLEOTIDE SEQUENCE [LARGE SCALE GENOMIC DNA]</scope>
    <source>
        <strain evidence="24">cv. Jamaican Lion 4</strain>
        <tissue evidence="23">Leaf</tissue>
    </source>
</reference>
<dbReference type="GO" id="GO:0004222">
    <property type="term" value="F:metalloendopeptidase activity"/>
    <property type="evidence" value="ECO:0007669"/>
    <property type="project" value="UniProtKB-EC"/>
</dbReference>
<dbReference type="PRINTS" id="PR01071">
    <property type="entry name" value="ACOABIOTINCC"/>
</dbReference>
<evidence type="ECO:0000313" key="23">
    <source>
        <dbReference type="EMBL" id="KAF4397597.1"/>
    </source>
</evidence>
<keyword evidence="16" id="KW-0496">Mitochondrion</keyword>
<dbReference type="EMBL" id="JAATIQ010000033">
    <property type="protein sequence ID" value="KAF4397597.1"/>
    <property type="molecule type" value="Genomic_DNA"/>
</dbReference>
<dbReference type="GO" id="GO:0046872">
    <property type="term" value="F:metal ion binding"/>
    <property type="evidence" value="ECO:0007669"/>
    <property type="project" value="UniProtKB-KW"/>
</dbReference>
<dbReference type="UniPathway" id="UPA00094"/>
<dbReference type="InterPro" id="IPR007863">
    <property type="entry name" value="Peptidase_M16_C"/>
</dbReference>
<dbReference type="Pfam" id="PF00364">
    <property type="entry name" value="Biotin_lipoyl"/>
    <property type="match status" value="1"/>
</dbReference>
<dbReference type="Gene3D" id="3.30.830.10">
    <property type="entry name" value="Metalloenzyme, LuxS/M16 peptidase-like"/>
    <property type="match status" value="2"/>
</dbReference>
<dbReference type="PROSITE" id="PS00143">
    <property type="entry name" value="INSULINASE"/>
    <property type="match status" value="1"/>
</dbReference>
<keyword evidence="11" id="KW-0276">Fatty acid metabolism</keyword>
<dbReference type="InterPro" id="IPR011765">
    <property type="entry name" value="Pept_M16_N"/>
</dbReference>
<comment type="subcellular location">
    <subcellularLocation>
        <location evidence="3">Mitochondrion</location>
    </subcellularLocation>
</comment>
<dbReference type="InterPro" id="IPR001431">
    <property type="entry name" value="Pept_M16_Zn_BS"/>
</dbReference>
<evidence type="ECO:0000256" key="7">
    <source>
        <dbReference type="ARBA" id="ARBA00022516"/>
    </source>
</evidence>
<comment type="pathway">
    <text evidence="4">Lipid metabolism; fatty acid biosynthesis.</text>
</comment>
<dbReference type="InterPro" id="IPR011249">
    <property type="entry name" value="Metalloenz_LuxS/M16"/>
</dbReference>
<evidence type="ECO:0000256" key="4">
    <source>
        <dbReference type="ARBA" id="ARBA00005194"/>
    </source>
</evidence>
<evidence type="ECO:0000256" key="9">
    <source>
        <dbReference type="ARBA" id="ARBA00022723"/>
    </source>
</evidence>
<dbReference type="PANTHER" id="PTHR11851">
    <property type="entry name" value="METALLOPROTEASE"/>
    <property type="match status" value="1"/>
</dbReference>
<dbReference type="NCBIfam" id="TIGR00531">
    <property type="entry name" value="BCCP"/>
    <property type="match status" value="1"/>
</dbReference>
<dbReference type="GO" id="GO:0006633">
    <property type="term" value="P:fatty acid biosynthetic process"/>
    <property type="evidence" value="ECO:0007669"/>
    <property type="project" value="UniProtKB-UniPathway"/>
</dbReference>
<proteinExistence type="inferred from homology"/>
<dbReference type="GO" id="GO:0003989">
    <property type="term" value="F:acetyl-CoA carboxylase activity"/>
    <property type="evidence" value="ECO:0007669"/>
    <property type="project" value="InterPro"/>
</dbReference>
<dbReference type="EC" id="3.4.24.64" evidence="6"/>
<dbReference type="PROSITE" id="PS50968">
    <property type="entry name" value="BIOTINYL_LIPOYL"/>
    <property type="match status" value="1"/>
</dbReference>
<evidence type="ECO:0000256" key="13">
    <source>
        <dbReference type="ARBA" id="ARBA00022946"/>
    </source>
</evidence>
<comment type="cofactor">
    <cofactor evidence="2">
        <name>Zn(2+)</name>
        <dbReference type="ChEBI" id="CHEBI:29105"/>
    </cofactor>
</comment>
<evidence type="ECO:0000256" key="14">
    <source>
        <dbReference type="ARBA" id="ARBA00023049"/>
    </source>
</evidence>
<evidence type="ECO:0000256" key="10">
    <source>
        <dbReference type="ARBA" id="ARBA00022801"/>
    </source>
</evidence>
<keyword evidence="18" id="KW-0092">Biotin</keyword>
<dbReference type="InterPro" id="IPR001882">
    <property type="entry name" value="Biotin_BS"/>
</dbReference>
<dbReference type="GO" id="GO:0009317">
    <property type="term" value="C:acetyl-CoA carboxylase complex"/>
    <property type="evidence" value="ECO:0007669"/>
    <property type="project" value="InterPro"/>
</dbReference>
<protein>
    <recommendedName>
        <fullName evidence="6">mitochondrial processing peptidase</fullName>
        <ecNumber evidence="6">3.4.24.64</ecNumber>
    </recommendedName>
    <alternativeName>
        <fullName evidence="19">Beta-MPP</fullName>
    </alternativeName>
</protein>
<feature type="domain" description="Lipoyl-binding" evidence="22">
    <location>
        <begin position="705"/>
        <end position="781"/>
    </location>
</feature>
<sequence length="782" mass="85849">MPIKHLLTTIARRSHNRTLPVQTLLTQALRTASTSPAIASSQSPVPSPPAPDVMIYDRLAEAVKSKLQQLENPDPRFLKYGSPHPTVTDHTRILSAPETKITTLPNGLRVATESNLAAQSATVGVWIDAGSRFETEETNGTAHFLEHMIFKGTEKRTARELEEEIENMGGHLNAYTSREQTTYYAKVLDKDVPKALDILSDILQNSKFEEHRISRERDVILREMEEVEGQTEEVIFDHLHATAFQYTPLGRTILGPAQNIKTITKEHLQNYIKTHYTAPRMVIVASGAVKHEDFVGAVKSSFTKLSSDSTTASQLVEKEPAIFTGSEVRIIDDDIPLAQFAVAFNGASWTDPDSIPLMVMQALLGSWNKNAGGGKHMGSELAQRIGINEIAESMMAFNTNYKDTGLFGVYAVAKPDCLDDLAWAIMYEITKLAYRVSEADVIRARNQLKSSLLLHIDGTSPVAEDIGRQLLTYGRRIPFAELFARIDAVDTSTIKRVANRFIYDRDIAIAAMGPIQSLPDYNWNSLPFHHPRRLTFQNADNASLSFGFQSQNSKQPAIWKVHAQLNKVAVASNSIPVPPPKSAIESPEEKDESLEENTAHNSVPDPSSIAAFMAQVSDLVKLVDSRDIMELELKQLDCELLIRKKEAIQQPAPPAAPMQTHYPQGMYLSAPPPQAPTSYAPPASPPPSAPAPVSPAPAQSSKSSHPPLKCPMAGTFYRSPAPGEPPFVKVGDKVQKGQVICIIEAMKLMNEIEADQSGTVAEVLAEDGKPVSVDTPLYVIIP</sequence>
<name>A0A7J6HQN3_CANSA</name>
<gene>
    <name evidence="23" type="ORF">G4B88_027337</name>
</gene>
<dbReference type="InterPro" id="IPR001249">
    <property type="entry name" value="AcCoA_biotinCC"/>
</dbReference>
<evidence type="ECO:0000256" key="12">
    <source>
        <dbReference type="ARBA" id="ARBA00022833"/>
    </source>
</evidence>
<dbReference type="AlphaFoldDB" id="A0A7J6HQN3"/>
<keyword evidence="15" id="KW-0443">Lipid metabolism</keyword>
<comment type="catalytic activity">
    <reaction evidence="1">
        <text>Release of N-terminal transit peptides from precursor proteins imported into the mitochondrion, typically with Arg in position P2.</text>
        <dbReference type="EC" id="3.4.24.64"/>
    </reaction>
</comment>
<dbReference type="SUPFAM" id="SSF63411">
    <property type="entry name" value="LuxS/MPP-like metallohydrolase"/>
    <property type="match status" value="2"/>
</dbReference>
<feature type="compositionally biased region" description="Acidic residues" evidence="21">
    <location>
        <begin position="586"/>
        <end position="595"/>
    </location>
</feature>
<keyword evidence="17" id="KW-0275">Fatty acid biosynthesis</keyword>
<dbReference type="InterPro" id="IPR011053">
    <property type="entry name" value="Single_hybrid_motif"/>
</dbReference>
<evidence type="ECO:0000256" key="2">
    <source>
        <dbReference type="ARBA" id="ARBA00001947"/>
    </source>
</evidence>
<organism evidence="23 24">
    <name type="scientific">Cannabis sativa</name>
    <name type="common">Hemp</name>
    <name type="synonym">Marijuana</name>
    <dbReference type="NCBI Taxonomy" id="3483"/>
    <lineage>
        <taxon>Eukaryota</taxon>
        <taxon>Viridiplantae</taxon>
        <taxon>Streptophyta</taxon>
        <taxon>Embryophyta</taxon>
        <taxon>Tracheophyta</taxon>
        <taxon>Spermatophyta</taxon>
        <taxon>Magnoliopsida</taxon>
        <taxon>eudicotyledons</taxon>
        <taxon>Gunneridae</taxon>
        <taxon>Pentapetalae</taxon>
        <taxon>rosids</taxon>
        <taxon>fabids</taxon>
        <taxon>Rosales</taxon>
        <taxon>Cannabaceae</taxon>
        <taxon>Cannabis</taxon>
    </lineage>
</organism>
<evidence type="ECO:0000256" key="6">
    <source>
        <dbReference type="ARBA" id="ARBA00012299"/>
    </source>
</evidence>
<keyword evidence="8" id="KW-0645">Protease</keyword>
<keyword evidence="24" id="KW-1185">Reference proteome</keyword>
<keyword evidence="7" id="KW-0444">Lipid biosynthesis</keyword>
<evidence type="ECO:0000256" key="5">
    <source>
        <dbReference type="ARBA" id="ARBA00007261"/>
    </source>
</evidence>
<dbReference type="CDD" id="cd06850">
    <property type="entry name" value="biotinyl_domain"/>
    <property type="match status" value="1"/>
</dbReference>
<evidence type="ECO:0000256" key="21">
    <source>
        <dbReference type="SAM" id="MobiDB-lite"/>
    </source>
</evidence>
<feature type="compositionally biased region" description="Pro residues" evidence="21">
    <location>
        <begin position="682"/>
        <end position="695"/>
    </location>
</feature>
<evidence type="ECO:0000256" key="3">
    <source>
        <dbReference type="ARBA" id="ARBA00004173"/>
    </source>
</evidence>
<accession>A0A7J6HQN3</accession>
<keyword evidence="12" id="KW-0862">Zinc</keyword>
<keyword evidence="9" id="KW-0479">Metal-binding</keyword>
<dbReference type="Pfam" id="PF05193">
    <property type="entry name" value="Peptidase_M16_C"/>
    <property type="match status" value="1"/>
</dbReference>
<dbReference type="GO" id="GO:0006508">
    <property type="term" value="P:proteolysis"/>
    <property type="evidence" value="ECO:0007669"/>
    <property type="project" value="UniProtKB-KW"/>
</dbReference>
<evidence type="ECO:0000256" key="8">
    <source>
        <dbReference type="ARBA" id="ARBA00022670"/>
    </source>
</evidence>
<evidence type="ECO:0000256" key="18">
    <source>
        <dbReference type="ARBA" id="ARBA00023267"/>
    </source>
</evidence>
<dbReference type="Proteomes" id="UP000583929">
    <property type="component" value="Unassembled WGS sequence"/>
</dbReference>
<dbReference type="FunFam" id="3.30.830.10:FF:000002">
    <property type="entry name" value="Mitochondrial-processing peptidase subunit beta"/>
    <property type="match status" value="1"/>
</dbReference>
<evidence type="ECO:0000256" key="15">
    <source>
        <dbReference type="ARBA" id="ARBA00023098"/>
    </source>
</evidence>
<evidence type="ECO:0000256" key="17">
    <source>
        <dbReference type="ARBA" id="ARBA00023160"/>
    </source>
</evidence>
<dbReference type="PROSITE" id="PS00188">
    <property type="entry name" value="BIOTIN"/>
    <property type="match status" value="1"/>
</dbReference>
<evidence type="ECO:0000313" key="24">
    <source>
        <dbReference type="Proteomes" id="UP000583929"/>
    </source>
</evidence>
<dbReference type="PANTHER" id="PTHR11851:SF149">
    <property type="entry name" value="GH01077P"/>
    <property type="match status" value="1"/>
</dbReference>
<dbReference type="Gene3D" id="2.40.50.100">
    <property type="match status" value="1"/>
</dbReference>
<evidence type="ECO:0000256" key="20">
    <source>
        <dbReference type="RuleBase" id="RU004447"/>
    </source>
</evidence>
<feature type="compositionally biased region" description="Low complexity" evidence="21">
    <location>
        <begin position="696"/>
        <end position="707"/>
    </location>
</feature>
<comment type="caution">
    <text evidence="23">The sequence shown here is derived from an EMBL/GenBank/DDBJ whole genome shotgun (WGS) entry which is preliminary data.</text>
</comment>
<dbReference type="InterPro" id="IPR000089">
    <property type="entry name" value="Biotin_lipoyl"/>
</dbReference>
<evidence type="ECO:0000259" key="22">
    <source>
        <dbReference type="PROSITE" id="PS50968"/>
    </source>
</evidence>